<accession>A0A9D4IPA3</accession>
<evidence type="ECO:0000313" key="4">
    <source>
        <dbReference type="Proteomes" id="UP000828390"/>
    </source>
</evidence>
<name>A0A9D4IPA3_DREPO</name>
<organism evidence="3 4">
    <name type="scientific">Dreissena polymorpha</name>
    <name type="common">Zebra mussel</name>
    <name type="synonym">Mytilus polymorpha</name>
    <dbReference type="NCBI Taxonomy" id="45954"/>
    <lineage>
        <taxon>Eukaryota</taxon>
        <taxon>Metazoa</taxon>
        <taxon>Spiralia</taxon>
        <taxon>Lophotrochozoa</taxon>
        <taxon>Mollusca</taxon>
        <taxon>Bivalvia</taxon>
        <taxon>Autobranchia</taxon>
        <taxon>Heteroconchia</taxon>
        <taxon>Euheterodonta</taxon>
        <taxon>Imparidentia</taxon>
        <taxon>Neoheterodontei</taxon>
        <taxon>Myida</taxon>
        <taxon>Dreissenoidea</taxon>
        <taxon>Dreissenidae</taxon>
        <taxon>Dreissena</taxon>
    </lineage>
</organism>
<keyword evidence="4" id="KW-1185">Reference proteome</keyword>
<feature type="region of interest" description="Disordered" evidence="1">
    <location>
        <begin position="168"/>
        <end position="204"/>
    </location>
</feature>
<feature type="transmembrane region" description="Helical" evidence="2">
    <location>
        <begin position="228"/>
        <end position="248"/>
    </location>
</feature>
<sequence length="306" mass="33668">MLTVNGGCPKLQVPHNTSTGIVCCQPVLVCPRGSQIKFCTSNAGDDTCEKCPQGWHGNFITSSLDANPEQCFQYSKKHETCALDDNAWIEVSKAKHGMPCRCDESRCYHGSPSEYGCIYKECGSDAQLDPYTGECEPCGPLRFKNDICGSCLVNETAWRLSAEKQYSPGNDKIQSHTSAVKGQTDSNDVAVTTHEPPKSEPYPVDGEAVRPLQATCALAEDNDQYRKVIIIALVLCATGNLLVIILYIRRNFKKKHVLSTEHFYINTEYKDDLPIKSRCTCKVKNTTISCLLSASCVCNNQTASCV</sequence>
<proteinExistence type="predicted"/>
<protein>
    <submittedName>
        <fullName evidence="3">Uncharacterized protein</fullName>
    </submittedName>
</protein>
<dbReference type="AlphaFoldDB" id="A0A9D4IPA3"/>
<dbReference type="Proteomes" id="UP000828390">
    <property type="component" value="Unassembled WGS sequence"/>
</dbReference>
<dbReference type="EMBL" id="JAIWYP010000008">
    <property type="protein sequence ID" value="KAH3780097.1"/>
    <property type="molecule type" value="Genomic_DNA"/>
</dbReference>
<feature type="compositionally biased region" description="Polar residues" evidence="1">
    <location>
        <begin position="175"/>
        <end position="190"/>
    </location>
</feature>
<reference evidence="3" key="1">
    <citation type="journal article" date="2019" name="bioRxiv">
        <title>The Genome of the Zebra Mussel, Dreissena polymorpha: A Resource for Invasive Species Research.</title>
        <authorList>
            <person name="McCartney M.A."/>
            <person name="Auch B."/>
            <person name="Kono T."/>
            <person name="Mallez S."/>
            <person name="Zhang Y."/>
            <person name="Obille A."/>
            <person name="Becker A."/>
            <person name="Abrahante J.E."/>
            <person name="Garbe J."/>
            <person name="Badalamenti J.P."/>
            <person name="Herman A."/>
            <person name="Mangelson H."/>
            <person name="Liachko I."/>
            <person name="Sullivan S."/>
            <person name="Sone E.D."/>
            <person name="Koren S."/>
            <person name="Silverstein K.A.T."/>
            <person name="Beckman K.B."/>
            <person name="Gohl D.M."/>
        </authorList>
    </citation>
    <scope>NUCLEOTIDE SEQUENCE</scope>
    <source>
        <strain evidence="3">Duluth1</strain>
        <tissue evidence="3">Whole animal</tissue>
    </source>
</reference>
<evidence type="ECO:0000313" key="3">
    <source>
        <dbReference type="EMBL" id="KAH3780097.1"/>
    </source>
</evidence>
<dbReference type="OrthoDB" id="10594034at2759"/>
<reference evidence="3" key="2">
    <citation type="submission" date="2020-11" db="EMBL/GenBank/DDBJ databases">
        <authorList>
            <person name="McCartney M.A."/>
            <person name="Auch B."/>
            <person name="Kono T."/>
            <person name="Mallez S."/>
            <person name="Becker A."/>
            <person name="Gohl D.M."/>
            <person name="Silverstein K.A.T."/>
            <person name="Koren S."/>
            <person name="Bechman K.B."/>
            <person name="Herman A."/>
            <person name="Abrahante J.E."/>
            <person name="Garbe J."/>
        </authorList>
    </citation>
    <scope>NUCLEOTIDE SEQUENCE</scope>
    <source>
        <strain evidence="3">Duluth1</strain>
        <tissue evidence="3">Whole animal</tissue>
    </source>
</reference>
<keyword evidence="2" id="KW-0472">Membrane</keyword>
<keyword evidence="2" id="KW-1133">Transmembrane helix</keyword>
<evidence type="ECO:0000256" key="2">
    <source>
        <dbReference type="SAM" id="Phobius"/>
    </source>
</evidence>
<gene>
    <name evidence="3" type="ORF">DPMN_157907</name>
</gene>
<keyword evidence="2" id="KW-0812">Transmembrane</keyword>
<evidence type="ECO:0000256" key="1">
    <source>
        <dbReference type="SAM" id="MobiDB-lite"/>
    </source>
</evidence>
<comment type="caution">
    <text evidence="3">The sequence shown here is derived from an EMBL/GenBank/DDBJ whole genome shotgun (WGS) entry which is preliminary data.</text>
</comment>